<proteinExistence type="predicted"/>
<name>A0A316Z604_9BASI</name>
<gene>
    <name evidence="2" type="ORF">FA09DRAFT_58713</name>
</gene>
<protein>
    <submittedName>
        <fullName evidence="2">Uncharacterized protein</fullName>
    </submittedName>
</protein>
<dbReference type="RefSeq" id="XP_025597328.1">
    <property type="nucleotide sequence ID" value="XM_025745730.1"/>
</dbReference>
<organism evidence="2 3">
    <name type="scientific">Tilletiopsis washingtonensis</name>
    <dbReference type="NCBI Taxonomy" id="58919"/>
    <lineage>
        <taxon>Eukaryota</taxon>
        <taxon>Fungi</taxon>
        <taxon>Dikarya</taxon>
        <taxon>Basidiomycota</taxon>
        <taxon>Ustilaginomycotina</taxon>
        <taxon>Exobasidiomycetes</taxon>
        <taxon>Entylomatales</taxon>
        <taxon>Entylomatales incertae sedis</taxon>
        <taxon>Tilletiopsis</taxon>
    </lineage>
</organism>
<evidence type="ECO:0000313" key="2">
    <source>
        <dbReference type="EMBL" id="PWN97049.1"/>
    </source>
</evidence>
<dbReference type="GeneID" id="37273274"/>
<dbReference type="AlphaFoldDB" id="A0A316Z604"/>
<keyword evidence="3" id="KW-1185">Reference proteome</keyword>
<reference evidence="2 3" key="1">
    <citation type="journal article" date="2018" name="Mol. Biol. Evol.">
        <title>Broad Genomic Sampling Reveals a Smut Pathogenic Ancestry of the Fungal Clade Ustilaginomycotina.</title>
        <authorList>
            <person name="Kijpornyongpan T."/>
            <person name="Mondo S.J."/>
            <person name="Barry K."/>
            <person name="Sandor L."/>
            <person name="Lee J."/>
            <person name="Lipzen A."/>
            <person name="Pangilinan J."/>
            <person name="LaButti K."/>
            <person name="Hainaut M."/>
            <person name="Henrissat B."/>
            <person name="Grigoriev I.V."/>
            <person name="Spatafora J.W."/>
            <person name="Aime M.C."/>
        </authorList>
    </citation>
    <scope>NUCLEOTIDE SEQUENCE [LARGE SCALE GENOMIC DNA]</scope>
    <source>
        <strain evidence="2 3">MCA 4186</strain>
    </source>
</reference>
<sequence>MHAICPHGPPDAAPERQTRPALGKLRRRRACRCCRCRHATRADRLLRARHPHTADPSDEPRRRRCLPAQRCERARCSSELQQQASSEQDKLSKQRSAHFRRRALCSAAQSASVQRIGSEGSLRTPPQAPLQDAVRRCKDDHGADRSEQITASTSRAAMRASAQKGGGRVQRMHVHSVRSRGCEGVLLRRAPQPHSALLAGAVISPLHQALPLRAAAAAPARCRSSSPTSLLVAGHSAAAVPGCGRA</sequence>
<evidence type="ECO:0000313" key="3">
    <source>
        <dbReference type="Proteomes" id="UP000245946"/>
    </source>
</evidence>
<accession>A0A316Z604</accession>
<evidence type="ECO:0000256" key="1">
    <source>
        <dbReference type="SAM" id="MobiDB-lite"/>
    </source>
</evidence>
<dbReference type="EMBL" id="KZ819296">
    <property type="protein sequence ID" value="PWN97049.1"/>
    <property type="molecule type" value="Genomic_DNA"/>
</dbReference>
<feature type="region of interest" description="Disordered" evidence="1">
    <location>
        <begin position="1"/>
        <end position="21"/>
    </location>
</feature>
<dbReference type="Proteomes" id="UP000245946">
    <property type="component" value="Unassembled WGS sequence"/>
</dbReference>